<dbReference type="GO" id="GO:0000226">
    <property type="term" value="P:microtubule cytoskeleton organization"/>
    <property type="evidence" value="ECO:0007669"/>
    <property type="project" value="TreeGrafter"/>
</dbReference>
<dbReference type="GO" id="GO:0050321">
    <property type="term" value="F:tau-protein kinase activity"/>
    <property type="evidence" value="ECO:0007669"/>
    <property type="project" value="TreeGrafter"/>
</dbReference>
<dbReference type="GO" id="GO:0005737">
    <property type="term" value="C:cytoplasm"/>
    <property type="evidence" value="ECO:0007669"/>
    <property type="project" value="TreeGrafter"/>
</dbReference>
<proteinExistence type="predicted"/>
<evidence type="ECO:0000256" key="7">
    <source>
        <dbReference type="ARBA" id="ARBA00047899"/>
    </source>
</evidence>
<feature type="region of interest" description="Disordered" evidence="9">
    <location>
        <begin position="342"/>
        <end position="366"/>
    </location>
</feature>
<evidence type="ECO:0000256" key="6">
    <source>
        <dbReference type="ARBA" id="ARBA00022840"/>
    </source>
</evidence>
<dbReference type="RefSeq" id="XP_007954302.1">
    <property type="nucleotide sequence ID" value="XM_007956111.1"/>
</dbReference>
<dbReference type="InterPro" id="IPR008271">
    <property type="entry name" value="Ser/Thr_kinase_AS"/>
</dbReference>
<dbReference type="PANTHER" id="PTHR24346:SF84">
    <property type="entry name" value="TESTIS SPECIFIC SERINE KINASE 5"/>
    <property type="match status" value="1"/>
</dbReference>
<dbReference type="Proteomes" id="UP000694850">
    <property type="component" value="Unplaced"/>
</dbReference>
<keyword evidence="3" id="KW-0808">Transferase</keyword>
<keyword evidence="4" id="KW-0547">Nucleotide-binding</keyword>
<dbReference type="PANTHER" id="PTHR24346">
    <property type="entry name" value="MAP/MICROTUBULE AFFINITY-REGULATING KINASE"/>
    <property type="match status" value="1"/>
</dbReference>
<dbReference type="GeneID" id="103210187"/>
<evidence type="ECO:0000259" key="10">
    <source>
        <dbReference type="PROSITE" id="PS50011"/>
    </source>
</evidence>
<comment type="catalytic activity">
    <reaction evidence="7">
        <text>L-threonyl-[protein] + ATP = O-phospho-L-threonyl-[protein] + ADP + H(+)</text>
        <dbReference type="Rhea" id="RHEA:46608"/>
        <dbReference type="Rhea" id="RHEA-COMP:11060"/>
        <dbReference type="Rhea" id="RHEA-COMP:11605"/>
        <dbReference type="ChEBI" id="CHEBI:15378"/>
        <dbReference type="ChEBI" id="CHEBI:30013"/>
        <dbReference type="ChEBI" id="CHEBI:30616"/>
        <dbReference type="ChEBI" id="CHEBI:61977"/>
        <dbReference type="ChEBI" id="CHEBI:456216"/>
        <dbReference type="EC" id="2.7.11.1"/>
    </reaction>
</comment>
<dbReference type="AlphaFoldDB" id="A0A8B7B3L3"/>
<organism evidence="11 12">
    <name type="scientific">Orycteropus afer afer</name>
    <dbReference type="NCBI Taxonomy" id="1230840"/>
    <lineage>
        <taxon>Eukaryota</taxon>
        <taxon>Metazoa</taxon>
        <taxon>Chordata</taxon>
        <taxon>Craniata</taxon>
        <taxon>Vertebrata</taxon>
        <taxon>Euteleostomi</taxon>
        <taxon>Mammalia</taxon>
        <taxon>Eutheria</taxon>
        <taxon>Afrotheria</taxon>
        <taxon>Tubulidentata</taxon>
        <taxon>Orycteropodidae</taxon>
        <taxon>Orycteropus</taxon>
    </lineage>
</organism>
<keyword evidence="2" id="KW-0723">Serine/threonine-protein kinase</keyword>
<evidence type="ECO:0000256" key="9">
    <source>
        <dbReference type="SAM" id="MobiDB-lite"/>
    </source>
</evidence>
<evidence type="ECO:0000313" key="12">
    <source>
        <dbReference type="RefSeq" id="XP_007954302.1"/>
    </source>
</evidence>
<keyword evidence="11" id="KW-1185">Reference proteome</keyword>
<dbReference type="EC" id="2.7.11.1" evidence="1"/>
<gene>
    <name evidence="12" type="primary">LOC103210187</name>
</gene>
<keyword evidence="6" id="KW-0067">ATP-binding</keyword>
<reference evidence="12" key="1">
    <citation type="submission" date="2025-08" db="UniProtKB">
        <authorList>
            <consortium name="RefSeq"/>
        </authorList>
    </citation>
    <scope>IDENTIFICATION</scope>
</reference>
<dbReference type="SUPFAM" id="SSF56112">
    <property type="entry name" value="Protein kinase-like (PK-like)"/>
    <property type="match status" value="1"/>
</dbReference>
<dbReference type="PROSITE" id="PS50011">
    <property type="entry name" value="PROTEIN_KINASE_DOM"/>
    <property type="match status" value="1"/>
</dbReference>
<sequence length="446" mass="48804">MKGSCRRRPDQRAFMEQVRECRDKGYLLSSKKIGSGTFSKVYLAYATNERLQHNPKLSSDLRGKRHTMVAIKIVSTANAPVELSHKFLPREISSLNATYKHLNVVQLYEAFRNSQRSYLVLELAARGDLLGLVNTASERRGCPGLEEEEARRLFWQLVSAVAHCHSSGIVHRDLKCENILLGAGGLLKLTDFGFAHPSGLKNQLLSTFCGSVAYTAPEILKSRKYSGEPADLWSLGVILYAMVTGKLPFKERQPHCMLSLMRRGPTFPPGLSPECQDLIRGLLQLRPRARLHLQQVAAHPWMLPAAHALFRNLPGAAPGAGSDRRDRVGGLALCSRLTPRSPAAETLTESKLPAATGDAEPNKDSELRRPLLELRRPQRPGAPLACNPSSAPAFGAPRAPEAHLRRGAASAGLGLLSAEATSASRQTMSLCSVTVTPKGPRHYRVI</sequence>
<evidence type="ECO:0000256" key="8">
    <source>
        <dbReference type="ARBA" id="ARBA00048679"/>
    </source>
</evidence>
<protein>
    <recommendedName>
        <fullName evidence="1">non-specific serine/threonine protein kinase</fullName>
        <ecNumber evidence="1">2.7.11.1</ecNumber>
    </recommendedName>
</protein>
<name>A0A8B7B3L3_ORYAF</name>
<dbReference type="OrthoDB" id="193931at2759"/>
<dbReference type="GO" id="GO:0035556">
    <property type="term" value="P:intracellular signal transduction"/>
    <property type="evidence" value="ECO:0007669"/>
    <property type="project" value="TreeGrafter"/>
</dbReference>
<dbReference type="GO" id="GO:0005524">
    <property type="term" value="F:ATP binding"/>
    <property type="evidence" value="ECO:0007669"/>
    <property type="project" value="UniProtKB-KW"/>
</dbReference>
<keyword evidence="5" id="KW-0418">Kinase</keyword>
<evidence type="ECO:0000256" key="2">
    <source>
        <dbReference type="ARBA" id="ARBA00022527"/>
    </source>
</evidence>
<dbReference type="Gene3D" id="1.10.510.10">
    <property type="entry name" value="Transferase(Phosphotransferase) domain 1"/>
    <property type="match status" value="1"/>
</dbReference>
<feature type="domain" description="Protein kinase" evidence="10">
    <location>
        <begin position="27"/>
        <end position="302"/>
    </location>
</feature>
<evidence type="ECO:0000313" key="11">
    <source>
        <dbReference type="Proteomes" id="UP000694850"/>
    </source>
</evidence>
<comment type="catalytic activity">
    <reaction evidence="8">
        <text>L-seryl-[protein] + ATP = O-phospho-L-seryl-[protein] + ADP + H(+)</text>
        <dbReference type="Rhea" id="RHEA:17989"/>
        <dbReference type="Rhea" id="RHEA-COMP:9863"/>
        <dbReference type="Rhea" id="RHEA-COMP:11604"/>
        <dbReference type="ChEBI" id="CHEBI:15378"/>
        <dbReference type="ChEBI" id="CHEBI:29999"/>
        <dbReference type="ChEBI" id="CHEBI:30616"/>
        <dbReference type="ChEBI" id="CHEBI:83421"/>
        <dbReference type="ChEBI" id="CHEBI:456216"/>
        <dbReference type="EC" id="2.7.11.1"/>
    </reaction>
</comment>
<dbReference type="SMART" id="SM00220">
    <property type="entry name" value="S_TKc"/>
    <property type="match status" value="1"/>
</dbReference>
<dbReference type="InterPro" id="IPR000719">
    <property type="entry name" value="Prot_kinase_dom"/>
</dbReference>
<feature type="region of interest" description="Disordered" evidence="9">
    <location>
        <begin position="378"/>
        <end position="401"/>
    </location>
</feature>
<evidence type="ECO:0000256" key="1">
    <source>
        <dbReference type="ARBA" id="ARBA00012513"/>
    </source>
</evidence>
<dbReference type="FunFam" id="1.10.510.10:FF:000944">
    <property type="entry name" value="Testis-specific serine/threonine-protein kinase 5"/>
    <property type="match status" value="1"/>
</dbReference>
<evidence type="ECO:0000256" key="4">
    <source>
        <dbReference type="ARBA" id="ARBA00022741"/>
    </source>
</evidence>
<dbReference type="PROSITE" id="PS00108">
    <property type="entry name" value="PROTEIN_KINASE_ST"/>
    <property type="match status" value="1"/>
</dbReference>
<evidence type="ECO:0000256" key="5">
    <source>
        <dbReference type="ARBA" id="ARBA00022777"/>
    </source>
</evidence>
<evidence type="ECO:0000256" key="3">
    <source>
        <dbReference type="ARBA" id="ARBA00022679"/>
    </source>
</evidence>
<accession>A0A8B7B3L3</accession>
<dbReference type="InterPro" id="IPR011009">
    <property type="entry name" value="Kinase-like_dom_sf"/>
</dbReference>
<dbReference type="Pfam" id="PF00069">
    <property type="entry name" value="Pkinase"/>
    <property type="match status" value="1"/>
</dbReference>